<dbReference type="OrthoDB" id="76567at2759"/>
<gene>
    <name evidence="2" type="ORF">C7212DRAFT_362845</name>
</gene>
<proteinExistence type="predicted"/>
<dbReference type="EMBL" id="PYWC01000026">
    <property type="protein sequence ID" value="PWW77195.1"/>
    <property type="molecule type" value="Genomic_DNA"/>
</dbReference>
<evidence type="ECO:0000256" key="1">
    <source>
        <dbReference type="SAM" id="MobiDB-lite"/>
    </source>
</evidence>
<feature type="region of interest" description="Disordered" evidence="1">
    <location>
        <begin position="1"/>
        <end position="70"/>
    </location>
</feature>
<dbReference type="Proteomes" id="UP000246991">
    <property type="component" value="Unassembled WGS sequence"/>
</dbReference>
<reference evidence="2 3" key="1">
    <citation type="submission" date="2018-03" db="EMBL/GenBank/DDBJ databases">
        <title>Genomes of Pezizomycetes fungi and the evolution of truffles.</title>
        <authorList>
            <person name="Murat C."/>
            <person name="Payen T."/>
            <person name="Noel B."/>
            <person name="Kuo A."/>
            <person name="Martin F.M."/>
        </authorList>
    </citation>
    <scope>NUCLEOTIDE SEQUENCE [LARGE SCALE GENOMIC DNA]</scope>
    <source>
        <strain evidence="2">091103-1</strain>
    </source>
</reference>
<name>A0A317SRS5_9PEZI</name>
<organism evidence="2 3">
    <name type="scientific">Tuber magnatum</name>
    <name type="common">white Piedmont truffle</name>
    <dbReference type="NCBI Taxonomy" id="42249"/>
    <lineage>
        <taxon>Eukaryota</taxon>
        <taxon>Fungi</taxon>
        <taxon>Dikarya</taxon>
        <taxon>Ascomycota</taxon>
        <taxon>Pezizomycotina</taxon>
        <taxon>Pezizomycetes</taxon>
        <taxon>Pezizales</taxon>
        <taxon>Tuberaceae</taxon>
        <taxon>Tuber</taxon>
    </lineage>
</organism>
<keyword evidence="3" id="KW-1185">Reference proteome</keyword>
<dbReference type="AlphaFoldDB" id="A0A317SRS5"/>
<evidence type="ECO:0000313" key="3">
    <source>
        <dbReference type="Proteomes" id="UP000246991"/>
    </source>
</evidence>
<sequence>MSATSGVIGEPSCGHSTTADMHKTPPQPTRPTPLTTGRLARNDMYVSGGEPSAPLRSAEACSTDPIEQEDQTEYPGLQVGLEPEPDLQNALKGIPDKHVHNFTTADHVLAIIQEIQSSQSDLYCPYLAFLNTSRDGLHTFDSVQAAGIRKRYFESIHLLVIKLPSGPHETVTAAIRNCLTRSAVLMGGVDRELSDTGSKTYKPTRTFYSDSCKEGDDGILPHLRRPGPGGWPTLIFESGVSESLERLRQDARWWLEQNNHSVHAVVVTHISCNERIIDLEVWRIEPIQHPRPATRSNTLHGPRGDHRLHIDCSTTPATTTGTVPFFVITFENLVLRPKAGNEADFCLTQQDVEYIATVFRANL</sequence>
<protein>
    <submittedName>
        <fullName evidence="2">Uncharacterized protein</fullName>
    </submittedName>
</protein>
<dbReference type="STRING" id="42249.A0A317SRS5"/>
<comment type="caution">
    <text evidence="2">The sequence shown here is derived from an EMBL/GenBank/DDBJ whole genome shotgun (WGS) entry which is preliminary data.</text>
</comment>
<evidence type="ECO:0000313" key="2">
    <source>
        <dbReference type="EMBL" id="PWW77195.1"/>
    </source>
</evidence>
<accession>A0A317SRS5</accession>